<dbReference type="InterPro" id="IPR004033">
    <property type="entry name" value="UbiE/COQ5_MeTrFase"/>
</dbReference>
<feature type="domain" description="Methyltransferase type 11" evidence="2">
    <location>
        <begin position="49"/>
        <end position="145"/>
    </location>
</feature>
<dbReference type="Pfam" id="PF08241">
    <property type="entry name" value="Methyltransf_11"/>
    <property type="match status" value="1"/>
</dbReference>
<dbReference type="RefSeq" id="WP_158980529.1">
    <property type="nucleotide sequence ID" value="NZ_WSFO01000010.1"/>
</dbReference>
<evidence type="ECO:0000313" key="4">
    <source>
        <dbReference type="Proteomes" id="UP000441586"/>
    </source>
</evidence>
<dbReference type="InterPro" id="IPR013216">
    <property type="entry name" value="Methyltransf_11"/>
</dbReference>
<keyword evidence="3" id="KW-0489">Methyltransferase</keyword>
<dbReference type="CDD" id="cd02440">
    <property type="entry name" value="AdoMet_MTases"/>
    <property type="match status" value="1"/>
</dbReference>
<gene>
    <name evidence="3" type="ORF">GP644_16855</name>
</gene>
<dbReference type="GO" id="GO:0008757">
    <property type="term" value="F:S-adenosylmethionine-dependent methyltransferase activity"/>
    <property type="evidence" value="ECO:0007669"/>
    <property type="project" value="InterPro"/>
</dbReference>
<dbReference type="SUPFAM" id="SSF53335">
    <property type="entry name" value="S-adenosyl-L-methionine-dependent methyltransferases"/>
    <property type="match status" value="1"/>
</dbReference>
<dbReference type="GO" id="GO:0009234">
    <property type="term" value="P:menaquinone biosynthetic process"/>
    <property type="evidence" value="ECO:0007669"/>
    <property type="project" value="UniProtKB-KW"/>
</dbReference>
<dbReference type="AlphaFoldDB" id="A0A6A4RDI8"/>
<dbReference type="InterPro" id="IPR029063">
    <property type="entry name" value="SAM-dependent_MTases_sf"/>
</dbReference>
<reference evidence="3 4" key="1">
    <citation type="submission" date="2019-12" db="EMBL/GenBank/DDBJ databases">
        <authorList>
            <person name="Zhang Y.-J."/>
        </authorList>
    </citation>
    <scope>NUCLEOTIDE SEQUENCE [LARGE SCALE GENOMIC DNA]</scope>
    <source>
        <strain evidence="3 4">H18S-6</strain>
    </source>
</reference>
<dbReference type="EMBL" id="WSFO01000010">
    <property type="protein sequence ID" value="KAE9628300.1"/>
    <property type="molecule type" value="Genomic_DNA"/>
</dbReference>
<organism evidence="3 4">
    <name type="scientific">Parasedimentitalea maritima</name>
    <dbReference type="NCBI Taxonomy" id="2578117"/>
    <lineage>
        <taxon>Bacteria</taxon>
        <taxon>Pseudomonadati</taxon>
        <taxon>Pseudomonadota</taxon>
        <taxon>Alphaproteobacteria</taxon>
        <taxon>Rhodobacterales</taxon>
        <taxon>Paracoccaceae</taxon>
        <taxon>Parasedimentitalea</taxon>
    </lineage>
</organism>
<keyword evidence="1" id="KW-0474">Menaquinone biosynthesis</keyword>
<dbReference type="PROSITE" id="PS51608">
    <property type="entry name" value="SAM_MT_UBIE"/>
    <property type="match status" value="1"/>
</dbReference>
<dbReference type="Gene3D" id="3.40.50.150">
    <property type="entry name" value="Vaccinia Virus protein VP39"/>
    <property type="match status" value="1"/>
</dbReference>
<accession>A0A6A4RDI8</accession>
<evidence type="ECO:0000313" key="3">
    <source>
        <dbReference type="EMBL" id="KAE9628300.1"/>
    </source>
</evidence>
<evidence type="ECO:0000256" key="1">
    <source>
        <dbReference type="ARBA" id="ARBA00022428"/>
    </source>
</evidence>
<evidence type="ECO:0000259" key="2">
    <source>
        <dbReference type="Pfam" id="PF08241"/>
    </source>
</evidence>
<sequence>MEIDSPSASFIGTIPANYDRYLGPLIFEFSAADMAKRVASGLNGAARILEVACGTGISTRHLSEKTPGGTEITATDLNQAMLDFAAEKNGALEGVTYQQADALTLPFADNEFDAVVCQFGVMFFPDKAAGLAEMSRVLKPGGQLTITIWDRFEVNPAVGIVDSVIKSAFDTNPPRFLEVPFNLLDVSAVESLYHGAGFQDVDVTHVSEAVKVLDHENVARGFLTGNPTVLEVNERGSVDIETLIKAASKKLEDTFGPVPVALPFREITFQSRKSKP</sequence>
<keyword evidence="3" id="KW-0808">Transferase</keyword>
<dbReference type="PANTHER" id="PTHR43591">
    <property type="entry name" value="METHYLTRANSFERASE"/>
    <property type="match status" value="1"/>
</dbReference>
<dbReference type="GO" id="GO:0032259">
    <property type="term" value="P:methylation"/>
    <property type="evidence" value="ECO:0007669"/>
    <property type="project" value="UniProtKB-KW"/>
</dbReference>
<proteinExistence type="predicted"/>
<comment type="caution">
    <text evidence="3">The sequence shown here is derived from an EMBL/GenBank/DDBJ whole genome shotgun (WGS) entry which is preliminary data.</text>
</comment>
<dbReference type="Proteomes" id="UP000441586">
    <property type="component" value="Unassembled WGS sequence"/>
</dbReference>
<protein>
    <submittedName>
        <fullName evidence="3">Methyltransferase domain-containing protein</fullName>
    </submittedName>
</protein>
<name>A0A6A4RDI8_9RHOB</name>